<reference evidence="4" key="1">
    <citation type="submission" date="2022-02" db="EMBL/GenBank/DDBJ databases">
        <authorList>
            <person name="Henning P.M."/>
            <person name="McCubbin A.G."/>
            <person name="Shore J.S."/>
        </authorList>
    </citation>
    <scope>NUCLEOTIDE SEQUENCE</scope>
    <source>
        <strain evidence="4">F60SS</strain>
        <tissue evidence="4">Leaves</tissue>
    </source>
</reference>
<keyword evidence="2" id="KW-0677">Repeat</keyword>
<dbReference type="CDD" id="cd03135">
    <property type="entry name" value="GATase1_DJ-1"/>
    <property type="match status" value="2"/>
</dbReference>
<proteinExistence type="inferred from homology"/>
<name>A0A9Q0FNA8_9ROSI</name>
<dbReference type="InterPro" id="IPR050325">
    <property type="entry name" value="Prot/Nucl_acid_deglycase"/>
</dbReference>
<dbReference type="Pfam" id="PF01965">
    <property type="entry name" value="DJ-1_PfpI"/>
    <property type="match status" value="2"/>
</dbReference>
<dbReference type="Gene3D" id="3.40.50.880">
    <property type="match status" value="2"/>
</dbReference>
<evidence type="ECO:0000256" key="1">
    <source>
        <dbReference type="ARBA" id="ARBA00008542"/>
    </source>
</evidence>
<dbReference type="GO" id="GO:1903189">
    <property type="term" value="P:glyoxal metabolic process"/>
    <property type="evidence" value="ECO:0007669"/>
    <property type="project" value="TreeGrafter"/>
</dbReference>
<dbReference type="InterPro" id="IPR002818">
    <property type="entry name" value="DJ-1/PfpI"/>
</dbReference>
<comment type="similarity">
    <text evidence="1">Belongs to the peptidase C56 family.</text>
</comment>
<dbReference type="InterPro" id="IPR006287">
    <property type="entry name" value="DJ-1"/>
</dbReference>
<dbReference type="OrthoDB" id="543156at2759"/>
<sequence length="459" mass="49184">MGEVVIRWQGAPQSFLLLLNNHHYHHCSTWKTNFSCIKLFKVGTTAPRRSRFSYSSTKSMMASSTPAPAKKVLVPIANGTEPMEAVITVDVLRRGGADVTVASVEKQLRVQACHGLTLIADSLISDCSDSVFDLVALPGGMPGATNLKNCAALEGIVKKQAADGRLYAAVCASPAVALASWGLLKGLKATCYPSFMDQLQSCGAIPVESRVQHDGIVVTSRGPGTTMEFALALVEKLSGKETAEQVSGPMVMRTNDGDEHTIKEFNKMAWTANNTPQVLVPIANGTEEMEAVMIIDILRRAKANVVVASVEDQLEVIASRKVKLEADILLHEAAKLSYDLIVLPGGLGGAQAFAKSEELVNLLRRQQESNRLYGAVCASPALVLEPHGLLKGKKATAFPAMCDKLSDQSEIGNRVVVDGNLITSRGPGTSMEFALGIVEKLFGRDKALELAKVMLFTQP</sequence>
<evidence type="ECO:0000313" key="5">
    <source>
        <dbReference type="Proteomes" id="UP001141552"/>
    </source>
</evidence>
<protein>
    <submittedName>
        <fullName evidence="4">Protein DJ-1 B</fullName>
    </submittedName>
</protein>
<accession>A0A9Q0FNA8</accession>
<comment type="caution">
    <text evidence="4">The sequence shown here is derived from an EMBL/GenBank/DDBJ whole genome shotgun (WGS) entry which is preliminary data.</text>
</comment>
<reference evidence="4" key="2">
    <citation type="journal article" date="2023" name="Plants (Basel)">
        <title>Annotation of the Turnera subulata (Passifloraceae) Draft Genome Reveals the S-Locus Evolved after the Divergence of Turneroideae from Passifloroideae in a Stepwise Manner.</title>
        <authorList>
            <person name="Henning P.M."/>
            <person name="Roalson E.H."/>
            <person name="Mir W."/>
            <person name="McCubbin A.G."/>
            <person name="Shore J.S."/>
        </authorList>
    </citation>
    <scope>NUCLEOTIDE SEQUENCE</scope>
    <source>
        <strain evidence="4">F60SS</strain>
    </source>
</reference>
<dbReference type="PANTHER" id="PTHR48094">
    <property type="entry name" value="PROTEIN/NUCLEIC ACID DEGLYCASE DJ-1-RELATED"/>
    <property type="match status" value="1"/>
</dbReference>
<dbReference type="EMBL" id="JAKUCV010004847">
    <property type="protein sequence ID" value="KAJ4833859.1"/>
    <property type="molecule type" value="Genomic_DNA"/>
</dbReference>
<evidence type="ECO:0000313" key="4">
    <source>
        <dbReference type="EMBL" id="KAJ4833859.1"/>
    </source>
</evidence>
<dbReference type="SUPFAM" id="SSF52317">
    <property type="entry name" value="Class I glutamine amidotransferase-like"/>
    <property type="match status" value="2"/>
</dbReference>
<gene>
    <name evidence="4" type="primary">DJ1B</name>
    <name evidence="4" type="ORF">Tsubulata_029879</name>
</gene>
<dbReference type="NCBIfam" id="TIGR01383">
    <property type="entry name" value="not_thiJ"/>
    <property type="match status" value="2"/>
</dbReference>
<organism evidence="4 5">
    <name type="scientific">Turnera subulata</name>
    <dbReference type="NCBI Taxonomy" id="218843"/>
    <lineage>
        <taxon>Eukaryota</taxon>
        <taxon>Viridiplantae</taxon>
        <taxon>Streptophyta</taxon>
        <taxon>Embryophyta</taxon>
        <taxon>Tracheophyta</taxon>
        <taxon>Spermatophyta</taxon>
        <taxon>Magnoliopsida</taxon>
        <taxon>eudicotyledons</taxon>
        <taxon>Gunneridae</taxon>
        <taxon>Pentapetalae</taxon>
        <taxon>rosids</taxon>
        <taxon>fabids</taxon>
        <taxon>Malpighiales</taxon>
        <taxon>Passifloraceae</taxon>
        <taxon>Turnera</taxon>
    </lineage>
</organism>
<dbReference type="PANTHER" id="PTHR48094:SF12">
    <property type="entry name" value="PARKINSON DISEASE PROTEIN 7 HOMOLOG"/>
    <property type="match status" value="1"/>
</dbReference>
<keyword evidence="5" id="KW-1185">Reference proteome</keyword>
<dbReference type="GO" id="GO:0005737">
    <property type="term" value="C:cytoplasm"/>
    <property type="evidence" value="ECO:0007669"/>
    <property type="project" value="TreeGrafter"/>
</dbReference>
<evidence type="ECO:0000256" key="2">
    <source>
        <dbReference type="ARBA" id="ARBA00022737"/>
    </source>
</evidence>
<feature type="domain" description="DJ-1/PfpI" evidence="3">
    <location>
        <begin position="70"/>
        <end position="235"/>
    </location>
</feature>
<dbReference type="InterPro" id="IPR029062">
    <property type="entry name" value="Class_I_gatase-like"/>
</dbReference>
<dbReference type="Proteomes" id="UP001141552">
    <property type="component" value="Unassembled WGS sequence"/>
</dbReference>
<evidence type="ECO:0000259" key="3">
    <source>
        <dbReference type="Pfam" id="PF01965"/>
    </source>
</evidence>
<dbReference type="FunFam" id="3.40.50.880:FF:000015">
    <property type="entry name" value="Protein DJ-1 homolog C"/>
    <property type="match status" value="2"/>
</dbReference>
<dbReference type="AlphaFoldDB" id="A0A9Q0FNA8"/>
<feature type="domain" description="DJ-1/PfpI" evidence="3">
    <location>
        <begin position="277"/>
        <end position="439"/>
    </location>
</feature>